<dbReference type="RefSeq" id="WP_179491511.1">
    <property type="nucleotide sequence ID" value="NZ_JACCCW010000002.1"/>
</dbReference>
<evidence type="ECO:0000256" key="4">
    <source>
        <dbReference type="SAM" id="SignalP"/>
    </source>
</evidence>
<keyword evidence="4" id="KW-0732">Signal</keyword>
<feature type="chain" id="PRO_5030900734" description="TonB-dependent transporter Oar-like beta-barrel domain-containing protein" evidence="4">
    <location>
        <begin position="21"/>
        <end position="1006"/>
    </location>
</feature>
<dbReference type="Pfam" id="PF25183">
    <property type="entry name" value="OMP_b-brl_4"/>
    <property type="match status" value="2"/>
</dbReference>
<dbReference type="EMBL" id="JACCCW010000002">
    <property type="protein sequence ID" value="NYF80245.1"/>
    <property type="molecule type" value="Genomic_DNA"/>
</dbReference>
<dbReference type="SUPFAM" id="SSF49464">
    <property type="entry name" value="Carboxypeptidase regulatory domain-like"/>
    <property type="match status" value="1"/>
</dbReference>
<comment type="subcellular location">
    <subcellularLocation>
        <location evidence="1">Cell outer membrane</location>
    </subcellularLocation>
</comment>
<dbReference type="Pfam" id="PF13620">
    <property type="entry name" value="CarboxypepD_reg"/>
    <property type="match status" value="1"/>
</dbReference>
<evidence type="ECO:0000256" key="2">
    <source>
        <dbReference type="ARBA" id="ARBA00023136"/>
    </source>
</evidence>
<feature type="domain" description="TonB-dependent transporter Oar-like beta-barrel" evidence="5">
    <location>
        <begin position="229"/>
        <end position="305"/>
    </location>
</feature>
<dbReference type="GO" id="GO:0009279">
    <property type="term" value="C:cell outer membrane"/>
    <property type="evidence" value="ECO:0007669"/>
    <property type="project" value="UniProtKB-SubCell"/>
</dbReference>
<dbReference type="InterPro" id="IPR036942">
    <property type="entry name" value="Beta-barrel_TonB_sf"/>
</dbReference>
<sequence>MKTFYGVLLISLLLVSASYAQQTGISGRVADTQGAAIANATVEVKQVGGAAFTTKTNSEGSYLIPSLTAGDYIVTVTADGFTTVKTKVTMLVGQTPAVDTVLPIGGTSDAVIVRSDAVAVDTTSSTVAGNITPDDVKNLPINGRNYMELATLVPGVRVNAITNDTPLGGSNSGKFQINLDGLQVTQNTADPSFGQPRFSPDAISQFQIITNRFDATVGRSSGIAVNVQSKTGANQVHGSVFGYFRNDAFSAADPIARAVTPLSDQQFGGTFGGPIRKDKLWYFGSYEGEHQSSGITDSSLLPGAASNLVFPQVITVNEYLGRMDYQASGKDHIFVRGNGFTFKNNQTLASGSADPSAAYYATRTNYTFLGDWNRTVSSRIVNDVHGSYNHFEWQNLPLITSQAITFGAVTVGAPYNYPQIFVQNVQEYRDDLYYLMGKHSFKLGGEYLYSANTGLFQQNLNGTASACASIVAKTVNGITYSAAQVAADLFPDGTTNPSSWNYTNTNDTTQTSINSLCALGTFVQGSGNFHVNIPRSQLAFWAQDDYKVITRVTLNLGLRYDNDLGIFNTGLKLTNGLLTPKSNDNHEFAPRIGFVYDIAGDGKTVIRGGAGMFFADVAANQTIDGQIFNGVTSLQESITGSATAPLNLQSPFANPTAAPRQAVQPLGPNVVTPYSLQISGGVQRELPFHSILTADYVHTRVYHDWIRLNSNLLQDPNNPQFNLKPSSKYVAGTTVSCPTGGVTPDATQGAFNVCAQAFTNINQFFTPNESGSIYDALQLGLRHSLQSGFTGAVAYTYSRLKDSSESPFYYPNKPFVNGIHDEWANGQDDQRHTLTVTGDYAIKYGLSLSSLFHYGSGNAFPTSVGTTQPTGYAPSYNRTFAANTVPIAAGATCPTGSTCITVYNKMANNYLDTATGYYLTKRDALYGRNVYRVDSRLQETHKFGGRFRAVLAVEAFNLFNHSNYGTYNGIVTSSSYGLPQATTSAATGIPVEWRPRSLQFLGRFEF</sequence>
<evidence type="ECO:0000256" key="3">
    <source>
        <dbReference type="ARBA" id="ARBA00023237"/>
    </source>
</evidence>
<dbReference type="InterPro" id="IPR008969">
    <property type="entry name" value="CarboxyPept-like_regulatory"/>
</dbReference>
<accession>A0A7Y9THT9</accession>
<comment type="caution">
    <text evidence="6">The sequence shown here is derived from an EMBL/GenBank/DDBJ whole genome shotgun (WGS) entry which is preliminary data.</text>
</comment>
<proteinExistence type="predicted"/>
<evidence type="ECO:0000256" key="1">
    <source>
        <dbReference type="ARBA" id="ARBA00004442"/>
    </source>
</evidence>
<keyword evidence="3" id="KW-0998">Cell outer membrane</keyword>
<dbReference type="Gene3D" id="2.60.40.1120">
    <property type="entry name" value="Carboxypeptidase-like, regulatory domain"/>
    <property type="match status" value="1"/>
</dbReference>
<feature type="domain" description="TonB-dependent transporter Oar-like beta-barrel" evidence="5">
    <location>
        <begin position="309"/>
        <end position="998"/>
    </location>
</feature>
<organism evidence="6 7">
    <name type="scientific">Granulicella arctica</name>
    <dbReference type="NCBI Taxonomy" id="940613"/>
    <lineage>
        <taxon>Bacteria</taxon>
        <taxon>Pseudomonadati</taxon>
        <taxon>Acidobacteriota</taxon>
        <taxon>Terriglobia</taxon>
        <taxon>Terriglobales</taxon>
        <taxon>Acidobacteriaceae</taxon>
        <taxon>Granulicella</taxon>
    </lineage>
</organism>
<keyword evidence="2" id="KW-0472">Membrane</keyword>
<name>A0A7Y9THT9_9BACT</name>
<gene>
    <name evidence="6" type="ORF">HDF17_002565</name>
</gene>
<reference evidence="6 7" key="1">
    <citation type="submission" date="2020-07" db="EMBL/GenBank/DDBJ databases">
        <title>Genomic Encyclopedia of Type Strains, Phase IV (KMG-V): Genome sequencing to study the core and pangenomes of soil and plant-associated prokaryotes.</title>
        <authorList>
            <person name="Whitman W."/>
        </authorList>
    </citation>
    <scope>NUCLEOTIDE SEQUENCE [LARGE SCALE GENOMIC DNA]</scope>
    <source>
        <strain evidence="6 7">X4EP2</strain>
    </source>
</reference>
<evidence type="ECO:0000259" key="5">
    <source>
        <dbReference type="Pfam" id="PF25183"/>
    </source>
</evidence>
<evidence type="ECO:0000313" key="6">
    <source>
        <dbReference type="EMBL" id="NYF80245.1"/>
    </source>
</evidence>
<dbReference type="InterPro" id="IPR057601">
    <property type="entry name" value="Oar-like_b-barrel"/>
</dbReference>
<dbReference type="Proteomes" id="UP000589520">
    <property type="component" value="Unassembled WGS sequence"/>
</dbReference>
<evidence type="ECO:0000313" key="7">
    <source>
        <dbReference type="Proteomes" id="UP000589520"/>
    </source>
</evidence>
<dbReference type="Gene3D" id="2.40.170.20">
    <property type="entry name" value="TonB-dependent receptor, beta-barrel domain"/>
    <property type="match status" value="1"/>
</dbReference>
<dbReference type="SUPFAM" id="SSF56935">
    <property type="entry name" value="Porins"/>
    <property type="match status" value="1"/>
</dbReference>
<keyword evidence="7" id="KW-1185">Reference proteome</keyword>
<protein>
    <recommendedName>
        <fullName evidence="5">TonB-dependent transporter Oar-like beta-barrel domain-containing protein</fullName>
    </recommendedName>
</protein>
<dbReference type="AlphaFoldDB" id="A0A7Y9THT9"/>
<feature type="signal peptide" evidence="4">
    <location>
        <begin position="1"/>
        <end position="20"/>
    </location>
</feature>